<dbReference type="AlphaFoldDB" id="A0A1A9ZF44"/>
<evidence type="ECO:0000313" key="1">
    <source>
        <dbReference type="EnsemblMetazoa" id="GPAI012692-PA"/>
    </source>
</evidence>
<accession>A0A1A9ZF44</accession>
<dbReference type="EnsemblMetazoa" id="GPAI012692-RA">
    <property type="protein sequence ID" value="GPAI012692-PA"/>
    <property type="gene ID" value="GPAI012692"/>
</dbReference>
<keyword evidence="2" id="KW-1185">Reference proteome</keyword>
<reference evidence="2" key="1">
    <citation type="submission" date="2014-03" db="EMBL/GenBank/DDBJ databases">
        <authorList>
            <person name="Aksoy S."/>
            <person name="Warren W."/>
            <person name="Wilson R.K."/>
        </authorList>
    </citation>
    <scope>NUCLEOTIDE SEQUENCE [LARGE SCALE GENOMIC DNA]</scope>
    <source>
        <strain evidence="2">IAEA</strain>
    </source>
</reference>
<proteinExistence type="predicted"/>
<name>A0A1A9ZF44_GLOPL</name>
<organism evidence="1 2">
    <name type="scientific">Glossina pallidipes</name>
    <name type="common">Tsetse fly</name>
    <dbReference type="NCBI Taxonomy" id="7398"/>
    <lineage>
        <taxon>Eukaryota</taxon>
        <taxon>Metazoa</taxon>
        <taxon>Ecdysozoa</taxon>
        <taxon>Arthropoda</taxon>
        <taxon>Hexapoda</taxon>
        <taxon>Insecta</taxon>
        <taxon>Pterygota</taxon>
        <taxon>Neoptera</taxon>
        <taxon>Endopterygota</taxon>
        <taxon>Diptera</taxon>
        <taxon>Brachycera</taxon>
        <taxon>Muscomorpha</taxon>
        <taxon>Hippoboscoidea</taxon>
        <taxon>Glossinidae</taxon>
        <taxon>Glossina</taxon>
    </lineage>
</organism>
<protein>
    <submittedName>
        <fullName evidence="1">Uncharacterized protein</fullName>
    </submittedName>
</protein>
<dbReference type="Proteomes" id="UP000092445">
    <property type="component" value="Unassembled WGS sequence"/>
</dbReference>
<dbReference type="VEuPathDB" id="VectorBase:GPAI012692"/>
<evidence type="ECO:0000313" key="2">
    <source>
        <dbReference type="Proteomes" id="UP000092445"/>
    </source>
</evidence>
<reference evidence="1" key="2">
    <citation type="submission" date="2020-05" db="UniProtKB">
        <authorList>
            <consortium name="EnsemblMetazoa"/>
        </authorList>
    </citation>
    <scope>IDENTIFICATION</scope>
    <source>
        <strain evidence="1">IAEA</strain>
    </source>
</reference>
<sequence>MGIAGTATGGTTASIVSTTGSALALAILRIKASSLQASSLSKSSVQKSSSSSPSSVSLFVLSSSFKNGNLLAGLLDLRWNGWELGFVVCFNLMRLDNSKFRVDTIDDVSSSHKPSIFI</sequence>